<proteinExistence type="predicted"/>
<dbReference type="RefSeq" id="WP_016330159.1">
    <property type="nucleotide sequence ID" value="NC_019386.1"/>
</dbReference>
<dbReference type="Proteomes" id="UP000000211">
    <property type="component" value="Chromosome"/>
</dbReference>
<gene>
    <name evidence="1" type="ORF">Theos_1980</name>
</gene>
<accession>K7QWB3</accession>
<protein>
    <submittedName>
        <fullName evidence="1">Uncharacterized protein</fullName>
    </submittedName>
</protein>
<reference evidence="1 2" key="1">
    <citation type="journal article" date="2013" name="Genome Announc.">
        <title>Whole Genome Sequencing of Thermus oshimai JL-2 and Thermus thermophilus JL-18, Incomplete Denitrifiers from the United States Great Basin.</title>
        <authorList>
            <person name="Murugapiran S.K."/>
            <person name="Huntemann M."/>
            <person name="Wei C.L."/>
            <person name="Han J."/>
            <person name="Detter J.C."/>
            <person name="Han C.S."/>
            <person name="Erkkila T.H."/>
            <person name="Teshima H."/>
            <person name="Chen A."/>
            <person name="Kyrpides N."/>
            <person name="Mavrommatis K."/>
            <person name="Markowitz V."/>
            <person name="Szeto E."/>
            <person name="Ivanova N."/>
            <person name="Pagani I."/>
            <person name="Lam J."/>
            <person name="McDonald A.I."/>
            <person name="Dodsworth J.A."/>
            <person name="Pati A."/>
            <person name="Goodwin L."/>
            <person name="Peters L."/>
            <person name="Pitluck S."/>
            <person name="Woyke T."/>
            <person name="Hedlund B.P."/>
        </authorList>
    </citation>
    <scope>NUCLEOTIDE SEQUENCE</scope>
    <source>
        <strain evidence="1 2">JL-2</strain>
    </source>
</reference>
<evidence type="ECO:0000313" key="2">
    <source>
        <dbReference type="Proteomes" id="UP000000211"/>
    </source>
</evidence>
<keyword evidence="2" id="KW-1185">Reference proteome</keyword>
<dbReference type="STRING" id="751945.Theos_1980"/>
<dbReference type="EMBL" id="CP003249">
    <property type="protein sequence ID" value="AFV76981.1"/>
    <property type="molecule type" value="Genomic_DNA"/>
</dbReference>
<dbReference type="KEGG" id="tos:Theos_1980"/>
<dbReference type="AlphaFoldDB" id="K7QWB3"/>
<dbReference type="eggNOG" id="ENOG50338XT">
    <property type="taxonomic scope" value="Bacteria"/>
</dbReference>
<evidence type="ECO:0000313" key="1">
    <source>
        <dbReference type="EMBL" id="AFV76981.1"/>
    </source>
</evidence>
<organism evidence="1 2">
    <name type="scientific">Thermus oshimai JL-2</name>
    <dbReference type="NCBI Taxonomy" id="751945"/>
    <lineage>
        <taxon>Bacteria</taxon>
        <taxon>Thermotogati</taxon>
        <taxon>Deinococcota</taxon>
        <taxon>Deinococci</taxon>
        <taxon>Thermales</taxon>
        <taxon>Thermaceae</taxon>
        <taxon>Thermus</taxon>
    </lineage>
</organism>
<dbReference type="HOGENOM" id="CLU_1330632_0_0_0"/>
<dbReference type="OrthoDB" id="25771at2"/>
<sequence length="207" mass="22442">MTEALLERLYVDLEALSEHVRAGLDPFGTLFAYLEGGLGGGTVLLHAPYQEALPVLQALNGLAFRGRILLALDPSPLSPTLEGRPLSGPTGAPLAHLLVQFRPQRLLLAFPGEGLGLSFPGGKETEEGWRPLEAEGEPLLLRVEAPTGLVYQERRLYPPWRTEKPPVDLPEGPGPYWGAVGWALGVPTYGVGLVNLRANLEALMRLW</sequence>
<name>K7QWB3_THEOS</name>
<dbReference type="PATRIC" id="fig|751945.3.peg.1929"/>